<evidence type="ECO:0000256" key="21">
    <source>
        <dbReference type="SAM" id="Coils"/>
    </source>
</evidence>
<sequence length="564" mass="63138">MNFFGFFNFDGRFPKWYQLSGEEEQMQNITGKIAFGGIAIGKIKEISKENNVVRRVKIEDAKAEIARFEAARDQAAEELKGLYDKAVKEVGEANAAIFEVHQMMLEDEDYLDSVRNIIEAQSVNAEFAVATTGDNFARMFADMDDDYMKERAADVKDISERVIRVLSQKEEKVNTSGAEKEKYIIAADDLAPSETIQLDRETVLAFVTRHGSTNSHTAILARTMNIPALVSTAVPKEVNGKMAIVDGFKGIVIIDPDEETLREYEKKQQDEKNRQELLQQLKGKPTVTKEGKEIKLYANIGEVKDLGAVLQNDAAGIGLFRSEFLYLQSDHFPTEDEQFQSYKTVAEVMAGKKVIIRTLDIGADKQIDYFGLEHEDNPALGYRAVRICLDQPDIFKTQLRALLRASMFGNISIMIPMIASVWEVRKVKEIMEEVKAELTSEGIPFKNVEFGIMIETPAAVMIADELAKEVDFFSIGTNDLTQYTLAIDRQNAKLDQFYDSHHPAVLKMIQMVIDSAHKAGIWAGICGELGADLTLTETFVKMGIDELSVSPAMVLPVRDKILNA</sequence>
<dbReference type="InterPro" id="IPR050499">
    <property type="entry name" value="PEP-utilizing_PTS_enzyme"/>
</dbReference>
<dbReference type="GO" id="GO:0009401">
    <property type="term" value="P:phosphoenolpyruvate-dependent sugar phosphotransferase system"/>
    <property type="evidence" value="ECO:0007669"/>
    <property type="project" value="UniProtKB-KW"/>
</dbReference>
<feature type="active site" description="Proton donor" evidence="18">
    <location>
        <position position="526"/>
    </location>
</feature>
<feature type="coiled-coil region" evidence="21">
    <location>
        <begin position="58"/>
        <end position="85"/>
    </location>
</feature>
<comment type="subcellular location">
    <subcellularLocation>
        <location evidence="4 17">Cytoplasm</location>
    </subcellularLocation>
</comment>
<evidence type="ECO:0000256" key="3">
    <source>
        <dbReference type="ARBA" id="ARBA00002728"/>
    </source>
</evidence>
<dbReference type="SUPFAM" id="SSF51621">
    <property type="entry name" value="Phosphoenolpyruvate/pyruvate domain"/>
    <property type="match status" value="1"/>
</dbReference>
<accession>C0FZE6</accession>
<evidence type="ECO:0000256" key="11">
    <source>
        <dbReference type="ARBA" id="ARBA00022679"/>
    </source>
</evidence>
<dbReference type="GO" id="GO:0046872">
    <property type="term" value="F:metal ion binding"/>
    <property type="evidence" value="ECO:0007669"/>
    <property type="project" value="UniProtKB-KW"/>
</dbReference>
<comment type="cofactor">
    <cofactor evidence="2 17 20">
        <name>Mg(2+)</name>
        <dbReference type="ChEBI" id="CHEBI:18420"/>
    </cofactor>
</comment>
<evidence type="ECO:0000256" key="5">
    <source>
        <dbReference type="ARBA" id="ARBA00007837"/>
    </source>
</evidence>
<dbReference type="eggNOG" id="COG1080">
    <property type="taxonomic scope" value="Bacteria"/>
</dbReference>
<keyword evidence="8 17" id="KW-0813">Transport</keyword>
<evidence type="ECO:0000256" key="12">
    <source>
        <dbReference type="ARBA" id="ARBA00022683"/>
    </source>
</evidence>
<dbReference type="SUPFAM" id="SSF47831">
    <property type="entry name" value="Enzyme I of the PEP:sugar phosphotransferase system HPr-binding (sub)domain"/>
    <property type="match status" value="1"/>
</dbReference>
<reference evidence="25 26" key="1">
    <citation type="submission" date="2009-02" db="EMBL/GenBank/DDBJ databases">
        <authorList>
            <person name="Fulton L."/>
            <person name="Clifton S."/>
            <person name="Fulton B."/>
            <person name="Xu J."/>
            <person name="Minx P."/>
            <person name="Pepin K.H."/>
            <person name="Johnson M."/>
            <person name="Bhonagiri V."/>
            <person name="Nash W.E."/>
            <person name="Mardis E.R."/>
            <person name="Wilson R.K."/>
        </authorList>
    </citation>
    <scope>NUCLEOTIDE SEQUENCE [LARGE SCALE GENOMIC DNA]</scope>
    <source>
        <strain evidence="25 26">DSM 16841</strain>
    </source>
</reference>
<dbReference type="PROSITE" id="PS00742">
    <property type="entry name" value="PEP_ENZYMES_2"/>
    <property type="match status" value="1"/>
</dbReference>
<dbReference type="InterPro" id="IPR036618">
    <property type="entry name" value="PtsI_HPr-bd_sf"/>
</dbReference>
<dbReference type="Gene3D" id="3.20.20.60">
    <property type="entry name" value="Phosphoenolpyruvate-binding domains"/>
    <property type="match status" value="1"/>
</dbReference>
<feature type="domain" description="PEP-utilising enzyme C-terminal" evidence="23">
    <location>
        <begin position="277"/>
        <end position="562"/>
    </location>
</feature>
<gene>
    <name evidence="25" type="primary">ptsP</name>
    <name evidence="25" type="ORF">ROSEINA2194_04143</name>
</gene>
<proteinExistence type="inferred from homology"/>
<keyword evidence="11 17" id="KW-0808">Transferase</keyword>
<feature type="binding site" evidence="20">
    <location>
        <position position="455"/>
    </location>
    <ligand>
        <name>Mg(2+)</name>
        <dbReference type="ChEBI" id="CHEBI:18420"/>
    </ligand>
</feature>
<dbReference type="Pfam" id="PF02896">
    <property type="entry name" value="PEP-utilizers_C"/>
    <property type="match status" value="1"/>
</dbReference>
<dbReference type="GO" id="GO:0008965">
    <property type="term" value="F:phosphoenolpyruvate-protein phosphotransferase activity"/>
    <property type="evidence" value="ECO:0007669"/>
    <property type="project" value="UniProtKB-EC"/>
</dbReference>
<feature type="binding site" evidence="19">
    <location>
        <position position="357"/>
    </location>
    <ligand>
        <name>phosphoenolpyruvate</name>
        <dbReference type="ChEBI" id="CHEBI:58702"/>
    </ligand>
</feature>
<dbReference type="Gene3D" id="1.10.274.10">
    <property type="entry name" value="PtsI, HPr-binding domain"/>
    <property type="match status" value="1"/>
</dbReference>
<dbReference type="InterPro" id="IPR008279">
    <property type="entry name" value="PEP-util_enz_mobile_dom"/>
</dbReference>
<comment type="caution">
    <text evidence="25">The sequence shown here is derived from an EMBL/GenBank/DDBJ whole genome shotgun (WGS) entry which is preliminary data.</text>
</comment>
<evidence type="ECO:0000259" key="24">
    <source>
        <dbReference type="Pfam" id="PF05524"/>
    </source>
</evidence>
<evidence type="ECO:0000256" key="13">
    <source>
        <dbReference type="ARBA" id="ARBA00022723"/>
    </source>
</evidence>
<dbReference type="InterPro" id="IPR040442">
    <property type="entry name" value="Pyrv_kinase-like_dom_sf"/>
</dbReference>
<dbReference type="SUPFAM" id="SSF52009">
    <property type="entry name" value="Phosphohistidine domain"/>
    <property type="match status" value="1"/>
</dbReference>
<dbReference type="InterPro" id="IPR036637">
    <property type="entry name" value="Phosphohistidine_dom_sf"/>
</dbReference>
<keyword evidence="21" id="KW-0175">Coiled coil</keyword>
<keyword evidence="25" id="KW-0670">Pyruvate</keyword>
<evidence type="ECO:0000256" key="4">
    <source>
        <dbReference type="ARBA" id="ARBA00004496"/>
    </source>
</evidence>
<keyword evidence="14 17" id="KW-0418">Kinase</keyword>
<evidence type="ECO:0000256" key="15">
    <source>
        <dbReference type="ARBA" id="ARBA00022842"/>
    </source>
</evidence>
<comment type="similarity">
    <text evidence="5 17">Belongs to the PEP-utilizing enzyme family.</text>
</comment>
<comment type="catalytic activity">
    <reaction evidence="1 17">
        <text>L-histidyl-[protein] + phosphoenolpyruvate = N(pros)-phospho-L-histidyl-[protein] + pyruvate</text>
        <dbReference type="Rhea" id="RHEA:23880"/>
        <dbReference type="Rhea" id="RHEA-COMP:9745"/>
        <dbReference type="Rhea" id="RHEA-COMP:9746"/>
        <dbReference type="ChEBI" id="CHEBI:15361"/>
        <dbReference type="ChEBI" id="CHEBI:29979"/>
        <dbReference type="ChEBI" id="CHEBI:58702"/>
        <dbReference type="ChEBI" id="CHEBI:64837"/>
        <dbReference type="EC" id="2.7.3.9"/>
    </reaction>
</comment>
<evidence type="ECO:0000256" key="14">
    <source>
        <dbReference type="ARBA" id="ARBA00022777"/>
    </source>
</evidence>
<keyword evidence="13 17" id="KW-0479">Metal-binding</keyword>
<feature type="domain" description="Phosphotransferase system enzyme I N-terminal" evidence="24">
    <location>
        <begin position="31"/>
        <end position="151"/>
    </location>
</feature>
<evidence type="ECO:0000313" key="25">
    <source>
        <dbReference type="EMBL" id="EEG92052.1"/>
    </source>
</evidence>
<evidence type="ECO:0000256" key="19">
    <source>
        <dbReference type="PIRSR" id="PIRSR000732-2"/>
    </source>
</evidence>
<dbReference type="NCBIfam" id="TIGR01417">
    <property type="entry name" value="PTS_I_fam"/>
    <property type="match status" value="1"/>
</dbReference>
<evidence type="ECO:0000256" key="20">
    <source>
        <dbReference type="PIRSR" id="PIRSR000732-3"/>
    </source>
</evidence>
<organism evidence="25 26">
    <name type="scientific">Roseburia inulinivorans DSM 16841</name>
    <dbReference type="NCBI Taxonomy" id="622312"/>
    <lineage>
        <taxon>Bacteria</taxon>
        <taxon>Bacillati</taxon>
        <taxon>Bacillota</taxon>
        <taxon>Clostridia</taxon>
        <taxon>Lachnospirales</taxon>
        <taxon>Lachnospiraceae</taxon>
        <taxon>Roseburia</taxon>
    </lineage>
</organism>
<dbReference type="Proteomes" id="UP000003561">
    <property type="component" value="Unassembled WGS sequence"/>
</dbReference>
<feature type="binding site" evidence="19">
    <location>
        <position position="489"/>
    </location>
    <ligand>
        <name>phosphoenolpyruvate</name>
        <dbReference type="ChEBI" id="CHEBI:58702"/>
    </ligand>
</feature>
<evidence type="ECO:0000256" key="1">
    <source>
        <dbReference type="ARBA" id="ARBA00000683"/>
    </source>
</evidence>
<dbReference type="PIRSF" id="PIRSF000732">
    <property type="entry name" value="PTS_enzyme_I"/>
    <property type="match status" value="1"/>
</dbReference>
<evidence type="ECO:0000256" key="16">
    <source>
        <dbReference type="ARBA" id="ARBA00033235"/>
    </source>
</evidence>
<dbReference type="InterPro" id="IPR008731">
    <property type="entry name" value="PTS_EIN"/>
</dbReference>
<dbReference type="PRINTS" id="PR01736">
    <property type="entry name" value="PHPHTRNFRASE"/>
</dbReference>
<name>C0FZE6_9FIRM</name>
<dbReference type="InterPro" id="IPR015813">
    <property type="entry name" value="Pyrv/PenolPyrv_kinase-like_dom"/>
</dbReference>
<keyword evidence="9 17" id="KW-0963">Cytoplasm</keyword>
<evidence type="ECO:0000256" key="6">
    <source>
        <dbReference type="ARBA" id="ARBA00012232"/>
    </source>
</evidence>
<dbReference type="InterPro" id="IPR023151">
    <property type="entry name" value="PEP_util_CS"/>
</dbReference>
<dbReference type="EMBL" id="ACFY01000165">
    <property type="protein sequence ID" value="EEG92052.1"/>
    <property type="molecule type" value="Genomic_DNA"/>
</dbReference>
<dbReference type="InterPro" id="IPR024692">
    <property type="entry name" value="PTS_EI"/>
</dbReference>
<feature type="active site" description="Tele-phosphohistidine intermediate" evidence="18">
    <location>
        <position position="216"/>
    </location>
</feature>
<feature type="binding site" evidence="20">
    <location>
        <position position="479"/>
    </location>
    <ligand>
        <name>Mg(2+)</name>
        <dbReference type="ChEBI" id="CHEBI:18420"/>
    </ligand>
</feature>
<dbReference type="GO" id="GO:0005737">
    <property type="term" value="C:cytoplasm"/>
    <property type="evidence" value="ECO:0007669"/>
    <property type="project" value="UniProtKB-SubCell"/>
</dbReference>
<evidence type="ECO:0000256" key="10">
    <source>
        <dbReference type="ARBA" id="ARBA00022597"/>
    </source>
</evidence>
<evidence type="ECO:0000256" key="2">
    <source>
        <dbReference type="ARBA" id="ARBA00001946"/>
    </source>
</evidence>
<feature type="binding site" evidence="19">
    <location>
        <position position="321"/>
    </location>
    <ligand>
        <name>phosphoenolpyruvate</name>
        <dbReference type="ChEBI" id="CHEBI:58702"/>
    </ligand>
</feature>
<comment type="function">
    <text evidence="3 17">General (non sugar-specific) component of the phosphoenolpyruvate-dependent sugar phosphotransferase system (sugar PTS). This major carbohydrate active-transport system catalyzes the phosphorylation of incoming sugar substrates concomitantly with their translocation across the cell membrane. Enzyme I transfers the phosphoryl group from phosphoenolpyruvate (PEP) to the phosphoryl carrier protein (HPr).</text>
</comment>
<dbReference type="PANTHER" id="PTHR46244:SF3">
    <property type="entry name" value="PHOSPHOENOLPYRUVATE-PROTEIN PHOSPHOTRANSFERASE"/>
    <property type="match status" value="1"/>
</dbReference>
<protein>
    <recommendedName>
        <fullName evidence="7 17">Phosphoenolpyruvate-protein phosphotransferase</fullName>
        <ecNumber evidence="6 17">2.7.3.9</ecNumber>
    </recommendedName>
    <alternativeName>
        <fullName evidence="16 17">Phosphotransferase system, enzyme I</fullName>
    </alternativeName>
</protein>
<reference evidence="25 26" key="2">
    <citation type="submission" date="2009-03" db="EMBL/GenBank/DDBJ databases">
        <title>Draft genome sequence of Roseburia inulinivorans (DSM 16841).</title>
        <authorList>
            <person name="Sudarsanam P."/>
            <person name="Ley R."/>
            <person name="Guruge J."/>
            <person name="Turnbaugh P.J."/>
            <person name="Mahowald M."/>
            <person name="Liep D."/>
            <person name="Gordon J."/>
        </authorList>
    </citation>
    <scope>NUCLEOTIDE SEQUENCE [LARGE SCALE GENOMIC DNA]</scope>
    <source>
        <strain evidence="25 26">DSM 16841</strain>
    </source>
</reference>
<evidence type="ECO:0000256" key="18">
    <source>
        <dbReference type="PIRSR" id="PIRSR000732-1"/>
    </source>
</evidence>
<evidence type="ECO:0000259" key="23">
    <source>
        <dbReference type="Pfam" id="PF02896"/>
    </source>
</evidence>
<evidence type="ECO:0000313" key="26">
    <source>
        <dbReference type="Proteomes" id="UP000003561"/>
    </source>
</evidence>
<keyword evidence="12 17" id="KW-0598">Phosphotransferase system</keyword>
<dbReference type="Pfam" id="PF00391">
    <property type="entry name" value="PEP-utilizers"/>
    <property type="match status" value="1"/>
</dbReference>
<evidence type="ECO:0000256" key="7">
    <source>
        <dbReference type="ARBA" id="ARBA00016544"/>
    </source>
</evidence>
<feature type="domain" description="PEP-utilising enzyme mobile" evidence="22">
    <location>
        <begin position="181"/>
        <end position="250"/>
    </location>
</feature>
<keyword evidence="15 17" id="KW-0460">Magnesium</keyword>
<dbReference type="InterPro" id="IPR006318">
    <property type="entry name" value="PTS_EI-like"/>
</dbReference>
<evidence type="ECO:0000256" key="17">
    <source>
        <dbReference type="PIRNR" id="PIRNR000732"/>
    </source>
</evidence>
<evidence type="ECO:0000256" key="9">
    <source>
        <dbReference type="ARBA" id="ARBA00022490"/>
    </source>
</evidence>
<dbReference type="Pfam" id="PF05524">
    <property type="entry name" value="PEP-utilisers_N"/>
    <property type="match status" value="1"/>
</dbReference>
<dbReference type="EC" id="2.7.3.9" evidence="6 17"/>
<dbReference type="PANTHER" id="PTHR46244">
    <property type="entry name" value="PHOSPHOENOLPYRUVATE-PROTEIN PHOSPHOTRANSFERASE"/>
    <property type="match status" value="1"/>
</dbReference>
<evidence type="ECO:0000256" key="8">
    <source>
        <dbReference type="ARBA" id="ARBA00022448"/>
    </source>
</evidence>
<keyword evidence="10 17" id="KW-0762">Sugar transport</keyword>
<feature type="binding site" evidence="19">
    <location>
        <begin position="478"/>
        <end position="479"/>
    </location>
    <ligand>
        <name>phosphoenolpyruvate</name>
        <dbReference type="ChEBI" id="CHEBI:58702"/>
    </ligand>
</feature>
<dbReference type="GO" id="GO:0016301">
    <property type="term" value="F:kinase activity"/>
    <property type="evidence" value="ECO:0007669"/>
    <property type="project" value="UniProtKB-KW"/>
</dbReference>
<evidence type="ECO:0000259" key="22">
    <source>
        <dbReference type="Pfam" id="PF00391"/>
    </source>
</evidence>
<dbReference type="AlphaFoldDB" id="C0FZE6"/>
<dbReference type="Gene3D" id="3.50.30.10">
    <property type="entry name" value="Phosphohistidine domain"/>
    <property type="match status" value="1"/>
</dbReference>
<dbReference type="InterPro" id="IPR000121">
    <property type="entry name" value="PEP_util_C"/>
</dbReference>